<proteinExistence type="predicted"/>
<evidence type="ECO:0000313" key="3">
    <source>
        <dbReference type="Proteomes" id="UP001163328"/>
    </source>
</evidence>
<evidence type="ECO:0000313" key="2">
    <source>
        <dbReference type="EMBL" id="UYW02563.1"/>
    </source>
</evidence>
<name>A0ABY6M4I7_9FLAO</name>
<protein>
    <submittedName>
        <fullName evidence="2">Uncharacterized protein</fullName>
    </submittedName>
</protein>
<gene>
    <name evidence="2" type="ORF">K5I29_06745</name>
</gene>
<keyword evidence="1" id="KW-1133">Transmembrane helix</keyword>
<dbReference type="EMBL" id="CP081495">
    <property type="protein sequence ID" value="UYW02563.1"/>
    <property type="molecule type" value="Genomic_DNA"/>
</dbReference>
<feature type="transmembrane region" description="Helical" evidence="1">
    <location>
        <begin position="49"/>
        <end position="69"/>
    </location>
</feature>
<keyword evidence="1" id="KW-0472">Membrane</keyword>
<dbReference type="Proteomes" id="UP001163328">
    <property type="component" value="Chromosome"/>
</dbReference>
<organism evidence="2 3">
    <name type="scientific">Flavobacterium agricola</name>
    <dbReference type="NCBI Taxonomy" id="2870839"/>
    <lineage>
        <taxon>Bacteria</taxon>
        <taxon>Pseudomonadati</taxon>
        <taxon>Bacteroidota</taxon>
        <taxon>Flavobacteriia</taxon>
        <taxon>Flavobacteriales</taxon>
        <taxon>Flavobacteriaceae</taxon>
        <taxon>Flavobacterium</taxon>
    </lineage>
</organism>
<sequence length="133" mass="15579">MKPFNLHNEKIESGFQAPENYFDNLEDVILAKLNQNTEKPIKKLGFSKLWLYNSVAACVLLVGGLLLFWNQQQNELDSNFLETYLISNTTSDEIYQNFTDEDIQELTETILNKQDIYEYVSIDMGYYSHLDYD</sequence>
<keyword evidence="1" id="KW-0812">Transmembrane</keyword>
<dbReference type="RefSeq" id="WP_264435133.1">
    <property type="nucleotide sequence ID" value="NZ_CP081495.1"/>
</dbReference>
<reference evidence="2" key="1">
    <citation type="submission" date="2021-08" db="EMBL/GenBank/DDBJ databases">
        <title>Flavobacterium sp. strain CC-SYL302.</title>
        <authorList>
            <person name="Lin S.-Y."/>
            <person name="Lee T.-H."/>
            <person name="Young C.-C."/>
        </authorList>
    </citation>
    <scope>NUCLEOTIDE SEQUENCE</scope>
    <source>
        <strain evidence="2">CC-SYL302</strain>
    </source>
</reference>
<accession>A0ABY6M4I7</accession>
<keyword evidence="3" id="KW-1185">Reference proteome</keyword>
<evidence type="ECO:0000256" key="1">
    <source>
        <dbReference type="SAM" id="Phobius"/>
    </source>
</evidence>